<reference evidence="1" key="3">
    <citation type="journal article" date="2012" name="PLoS ONE">
        <title>Mind the gap: upgrading genomes with Pacific Biosciences RS long-read sequencing technology.</title>
        <authorList>
            <person name="English A.C."/>
            <person name="Richards S."/>
            <person name="Han Y."/>
            <person name="Wang M."/>
            <person name="Vee V."/>
            <person name="Qu J."/>
            <person name="Qin X."/>
            <person name="Muzny D.M."/>
            <person name="Reid J.G."/>
            <person name="Worley K.C."/>
            <person name="Gibbs R.A."/>
        </authorList>
    </citation>
    <scope>NUCLEOTIDE SEQUENCE</scope>
    <source>
        <strain evidence="1">MV2-25</strain>
    </source>
</reference>
<protein>
    <submittedName>
        <fullName evidence="1">Uncharacterized protein</fullName>
    </submittedName>
</protein>
<dbReference type="EMBL" id="CH676195">
    <property type="protein sequence ID" value="KRT05779.1"/>
    <property type="molecule type" value="Genomic_DNA"/>
</dbReference>
<organism evidence="1">
    <name type="scientific">Drosophila pseudoobscura pseudoobscura</name>
    <name type="common">Fruit fly</name>
    <dbReference type="NCBI Taxonomy" id="46245"/>
    <lineage>
        <taxon>Eukaryota</taxon>
        <taxon>Metazoa</taxon>
        <taxon>Ecdysozoa</taxon>
        <taxon>Arthropoda</taxon>
        <taxon>Hexapoda</taxon>
        <taxon>Insecta</taxon>
        <taxon>Pterygota</taxon>
        <taxon>Neoptera</taxon>
        <taxon>Endopterygota</taxon>
        <taxon>Diptera</taxon>
        <taxon>Brachycera</taxon>
        <taxon>Muscomorpha</taxon>
        <taxon>Ephydroidea</taxon>
        <taxon>Drosophilidae</taxon>
        <taxon>Drosophila</taxon>
        <taxon>Sophophora</taxon>
    </lineage>
</organism>
<dbReference type="AlphaFoldDB" id="A0A0R3P3B3"/>
<reference evidence="1" key="2">
    <citation type="journal article" date="2007" name="Nature">
        <title>Evolution of genes and genomes on the Drosophila phylogeny.</title>
        <authorList>
            <consortium name="Drosophila 12 Genomes Consortium"/>
            <person name="Clark A.G."/>
            <person name="Eisen M.B."/>
            <person name="Smith D.R."/>
            <person name="Bergman C.M."/>
            <person name="Oliver B."/>
            <person name="Markow T.A."/>
            <person name="Kaufman T.C."/>
            <person name="Kellis M."/>
            <person name="Gelbart W."/>
            <person name="Iyer V.N."/>
            <person name="Pollard D.A."/>
            <person name="Sackton T.B."/>
            <person name="Larracuente A.M."/>
            <person name="Singh N.D."/>
            <person name="Abad J.P."/>
            <person name="Abt D.N."/>
            <person name="Adryan B."/>
            <person name="Aguade M."/>
            <person name="Akashi H."/>
            <person name="Anderson W.W."/>
            <person name="Aquadro C.F."/>
            <person name="Ardell D.H."/>
            <person name="Arguello R."/>
            <person name="Artieri C.G."/>
            <person name="Barbash D.A."/>
            <person name="Barker D."/>
            <person name="Barsanti P."/>
            <person name="Batterham P."/>
            <person name="Batzoglou S."/>
            <person name="Begun D."/>
            <person name="Bhutkar A."/>
            <person name="Blanco E."/>
            <person name="Bosak S.A."/>
            <person name="Bradley R.K."/>
            <person name="Brand A.D."/>
            <person name="Brent M.R."/>
            <person name="Brooks A.N."/>
            <person name="Brown R.H."/>
            <person name="Butlin R.K."/>
            <person name="Caggese C."/>
            <person name="Calvi B.R."/>
            <person name="Bernardo de Carvalho A."/>
            <person name="Caspi A."/>
            <person name="Castrezana S."/>
            <person name="Celniker S.E."/>
            <person name="Chang J.L."/>
            <person name="Chapple C."/>
            <person name="Chatterji S."/>
            <person name="Chinwalla A."/>
            <person name="Civetta A."/>
            <person name="Clifton S.W."/>
            <person name="Comeron J.M."/>
            <person name="Costello J.C."/>
            <person name="Coyne J.A."/>
            <person name="Daub J."/>
            <person name="David R.G."/>
            <person name="Delcher A.L."/>
            <person name="Delehaunty K."/>
            <person name="Do C.B."/>
            <person name="Ebling H."/>
            <person name="Edwards K."/>
            <person name="Eickbush T."/>
            <person name="Evans J.D."/>
            <person name="Filipski A."/>
            <person name="Findeiss S."/>
            <person name="Freyhult E."/>
            <person name="Fulton L."/>
            <person name="Fulton R."/>
            <person name="Garcia A.C."/>
            <person name="Gardiner A."/>
            <person name="Garfield D.A."/>
            <person name="Garvin B.E."/>
            <person name="Gibson G."/>
            <person name="Gilbert D."/>
            <person name="Gnerre S."/>
            <person name="Godfrey J."/>
            <person name="Good R."/>
            <person name="Gotea V."/>
            <person name="Gravely B."/>
            <person name="Greenberg A.J."/>
            <person name="Griffiths-Jones S."/>
            <person name="Gross S."/>
            <person name="Guigo R."/>
            <person name="Gustafson E.A."/>
            <person name="Haerty W."/>
            <person name="Hahn M.W."/>
            <person name="Halligan D.L."/>
            <person name="Halpern A.L."/>
            <person name="Halter G.M."/>
            <person name="Han M.V."/>
            <person name="Heger A."/>
            <person name="Hillier L."/>
            <person name="Hinrichs A.S."/>
            <person name="Holmes I."/>
            <person name="Hoskins R.A."/>
            <person name="Hubisz M.J."/>
            <person name="Hultmark D."/>
            <person name="Huntley M.A."/>
            <person name="Jaffe D.B."/>
            <person name="Jagadeeshan S."/>
            <person name="Jeck W.R."/>
            <person name="Johnson J."/>
            <person name="Jones C.D."/>
            <person name="Jordan W.C."/>
            <person name="Karpen G.H."/>
            <person name="Kataoka E."/>
            <person name="Keightley P.D."/>
            <person name="Kheradpour P."/>
            <person name="Kirkness E.F."/>
            <person name="Koerich L.B."/>
            <person name="Kristiansen K."/>
            <person name="Kudrna D."/>
            <person name="Kulathinal R.J."/>
            <person name="Kumar S."/>
            <person name="Kwok R."/>
            <person name="Lander E."/>
            <person name="Langley C.H."/>
            <person name="Lapoint R."/>
            <person name="Lazzaro B.P."/>
            <person name="Lee S.J."/>
            <person name="Levesque L."/>
            <person name="Li R."/>
            <person name="Lin C.F."/>
            <person name="Lin M.F."/>
            <person name="Lindblad-Toh K."/>
            <person name="Llopart A."/>
            <person name="Long M."/>
            <person name="Low L."/>
            <person name="Lozovsky E."/>
            <person name="Lu J."/>
            <person name="Luo M."/>
            <person name="Machado C.A."/>
            <person name="Makalowski W."/>
            <person name="Marzo M."/>
            <person name="Matsuda M."/>
            <person name="Matzkin L."/>
            <person name="McAllister B."/>
            <person name="McBride C.S."/>
            <person name="McKernan B."/>
            <person name="McKernan K."/>
            <person name="Mendez-Lago M."/>
            <person name="Minx P."/>
            <person name="Mollenhauer M.U."/>
            <person name="Montooth K."/>
            <person name="Mount S.M."/>
            <person name="Mu X."/>
            <person name="Myers E."/>
            <person name="Negre B."/>
            <person name="Newfeld S."/>
            <person name="Nielsen R."/>
            <person name="Noor M.A."/>
            <person name="O'Grady P."/>
            <person name="Pachter L."/>
            <person name="Papaceit M."/>
            <person name="Parisi M.J."/>
            <person name="Parisi M."/>
            <person name="Parts L."/>
            <person name="Pedersen J.S."/>
            <person name="Pesole G."/>
            <person name="Phillippy A.M."/>
            <person name="Ponting C.P."/>
            <person name="Pop M."/>
            <person name="Porcelli D."/>
            <person name="Powell J.R."/>
            <person name="Prohaska S."/>
            <person name="Pruitt K."/>
            <person name="Puig M."/>
            <person name="Quesneville H."/>
            <person name="Ram K.R."/>
            <person name="Rand D."/>
            <person name="Rasmussen M.D."/>
            <person name="Reed L.K."/>
            <person name="Reenan R."/>
            <person name="Reily A."/>
            <person name="Remington K.A."/>
            <person name="Rieger T.T."/>
            <person name="Ritchie M.G."/>
            <person name="Robin C."/>
            <person name="Rogers Y.H."/>
            <person name="Rohde C."/>
            <person name="Rozas J."/>
            <person name="Rubenfield M.J."/>
            <person name="Ruiz A."/>
            <person name="Russo S."/>
            <person name="Salzberg S.L."/>
            <person name="Sanchez-Gracia A."/>
            <person name="Saranga D.J."/>
            <person name="Sato H."/>
            <person name="Schaeffer S.W."/>
            <person name="Schatz M.C."/>
            <person name="Schlenke T."/>
            <person name="Schwartz R."/>
            <person name="Segarra C."/>
            <person name="Singh R.S."/>
            <person name="Sirot L."/>
            <person name="Sirota M."/>
            <person name="Sisneros N.B."/>
            <person name="Smith C.D."/>
            <person name="Smith T.F."/>
            <person name="Spieth J."/>
            <person name="Stage D.E."/>
            <person name="Stark A."/>
            <person name="Stephan W."/>
            <person name="Strausberg R.L."/>
            <person name="Strempel S."/>
            <person name="Sturgill D."/>
            <person name="Sutton G."/>
            <person name="Sutton G.G."/>
            <person name="Tao W."/>
            <person name="Teichmann S."/>
            <person name="Tobari Y.N."/>
            <person name="Tomimura Y."/>
            <person name="Tsolas J.M."/>
            <person name="Valente V.L."/>
            <person name="Venter E."/>
            <person name="Venter J.C."/>
            <person name="Vicario S."/>
            <person name="Vieira F.G."/>
            <person name="Vilella A.J."/>
            <person name="Villasante A."/>
            <person name="Walenz B."/>
            <person name="Wang J."/>
            <person name="Wasserman M."/>
            <person name="Watts T."/>
            <person name="Wilson D."/>
            <person name="Wilson R.K."/>
            <person name="Wing R.A."/>
            <person name="Wolfner M.F."/>
            <person name="Wong A."/>
            <person name="Wong G.K."/>
            <person name="Wu C.I."/>
            <person name="Wu G."/>
            <person name="Yamamoto D."/>
            <person name="Yang H.P."/>
            <person name="Yang S.P."/>
            <person name="Yorke J.A."/>
            <person name="Yoshida K."/>
            <person name="Zdobnov E."/>
            <person name="Zhang P."/>
            <person name="Zhang Y."/>
            <person name="Zimin A.V."/>
            <person name="Baldwin J."/>
            <person name="Abdouelleil A."/>
            <person name="Abdulkadir J."/>
            <person name="Abebe A."/>
            <person name="Abera B."/>
            <person name="Abreu J."/>
            <person name="Acer S.C."/>
            <person name="Aftuck L."/>
            <person name="Alexander A."/>
            <person name="An P."/>
            <person name="Anderson E."/>
            <person name="Anderson S."/>
            <person name="Arachi H."/>
            <person name="Azer M."/>
            <person name="Bachantsang P."/>
            <person name="Barry A."/>
            <person name="Bayul T."/>
            <person name="Berlin A."/>
            <person name="Bessette D."/>
            <person name="Bloom T."/>
            <person name="Blye J."/>
            <person name="Boguslavskiy L."/>
            <person name="Bonnet C."/>
            <person name="Boukhgalter B."/>
            <person name="Bourzgui I."/>
            <person name="Brown A."/>
            <person name="Cahill P."/>
            <person name="Channer S."/>
            <person name="Cheshatsang Y."/>
            <person name="Chuda L."/>
            <person name="Citroen M."/>
            <person name="Collymore A."/>
            <person name="Cooke P."/>
            <person name="Costello M."/>
            <person name="D'Aco K."/>
            <person name="Daza R."/>
            <person name="De Haan G."/>
            <person name="DeGray S."/>
            <person name="DeMaso C."/>
            <person name="Dhargay N."/>
            <person name="Dooley K."/>
            <person name="Dooley E."/>
            <person name="Doricent M."/>
            <person name="Dorje P."/>
            <person name="Dorjee K."/>
            <person name="Dupes A."/>
            <person name="Elong R."/>
            <person name="Falk J."/>
            <person name="Farina A."/>
            <person name="Faro S."/>
            <person name="Ferguson D."/>
            <person name="Fisher S."/>
            <person name="Foley C.D."/>
            <person name="Franke A."/>
            <person name="Friedrich D."/>
            <person name="Gadbois L."/>
            <person name="Gearin G."/>
            <person name="Gearin C.R."/>
            <person name="Giannoukos G."/>
            <person name="Goode T."/>
            <person name="Graham J."/>
            <person name="Grandbois E."/>
            <person name="Grewal S."/>
            <person name="Gyaltsen K."/>
            <person name="Hafez N."/>
            <person name="Hagos B."/>
            <person name="Hall J."/>
            <person name="Henson C."/>
            <person name="Hollinger A."/>
            <person name="Honan T."/>
            <person name="Huard M.D."/>
            <person name="Hughes L."/>
            <person name="Hurhula B."/>
            <person name="Husby M.E."/>
            <person name="Kamat A."/>
            <person name="Kanga B."/>
            <person name="Kashin S."/>
            <person name="Khazanovich D."/>
            <person name="Kisner P."/>
            <person name="Lance K."/>
            <person name="Lara M."/>
            <person name="Lee W."/>
            <person name="Lennon N."/>
            <person name="Letendre F."/>
            <person name="LeVine R."/>
            <person name="Lipovsky A."/>
            <person name="Liu X."/>
            <person name="Liu J."/>
            <person name="Liu S."/>
            <person name="Lokyitsang T."/>
            <person name="Lokyitsang Y."/>
            <person name="Lubonja R."/>
            <person name="Lui A."/>
            <person name="MacDonald P."/>
            <person name="Magnisalis V."/>
            <person name="Maru K."/>
            <person name="Matthews C."/>
            <person name="McCusker W."/>
            <person name="McDonough S."/>
            <person name="Mehta T."/>
            <person name="Meldrim J."/>
            <person name="Meneus L."/>
            <person name="Mihai O."/>
            <person name="Mihalev A."/>
            <person name="Mihova T."/>
            <person name="Mittelman R."/>
            <person name="Mlenga V."/>
            <person name="Montmayeur A."/>
            <person name="Mulrain L."/>
            <person name="Navidi A."/>
            <person name="Naylor J."/>
            <person name="Negash T."/>
            <person name="Nguyen T."/>
            <person name="Nguyen N."/>
            <person name="Nicol R."/>
            <person name="Norbu C."/>
            <person name="Norbu N."/>
            <person name="Novod N."/>
            <person name="O'Neill B."/>
            <person name="Osman S."/>
            <person name="Markiewicz E."/>
            <person name="Oyono O.L."/>
            <person name="Patti C."/>
            <person name="Phunkhang P."/>
            <person name="Pierre F."/>
            <person name="Priest M."/>
            <person name="Raghuraman S."/>
            <person name="Rege F."/>
            <person name="Reyes R."/>
            <person name="Rise C."/>
            <person name="Rogov P."/>
            <person name="Ross K."/>
            <person name="Ryan E."/>
            <person name="Settipalli S."/>
            <person name="Shea T."/>
            <person name="Sherpa N."/>
            <person name="Shi L."/>
            <person name="Shih D."/>
            <person name="Sparrow T."/>
            <person name="Spaulding J."/>
            <person name="Stalker J."/>
            <person name="Stange-Thomann N."/>
            <person name="Stavropoulos S."/>
            <person name="Stone C."/>
            <person name="Strader C."/>
            <person name="Tesfaye S."/>
            <person name="Thomson T."/>
            <person name="Thoulutsang Y."/>
            <person name="Thoulutsang D."/>
            <person name="Topham K."/>
            <person name="Topping I."/>
            <person name="Tsamla T."/>
            <person name="Vassiliev H."/>
            <person name="Vo A."/>
            <person name="Wangchuk T."/>
            <person name="Wangdi T."/>
            <person name="Weiand M."/>
            <person name="Wilkinson J."/>
            <person name="Wilson A."/>
            <person name="Yadav S."/>
            <person name="Young G."/>
            <person name="Yu Q."/>
            <person name="Zembek L."/>
            <person name="Zhong D."/>
            <person name="Zimmer A."/>
            <person name="Zwirko Z."/>
            <person name="Jaffe D.B."/>
            <person name="Alvarez P."/>
            <person name="Brockman W."/>
            <person name="Butler J."/>
            <person name="Chin C."/>
            <person name="Gnerre S."/>
            <person name="Grabherr M."/>
            <person name="Kleber M."/>
            <person name="Mauceli E."/>
            <person name="MacCallum I."/>
        </authorList>
    </citation>
    <scope>NUCLEOTIDE SEQUENCE [LARGE SCALE GENOMIC DNA]</scope>
    <source>
        <strain evidence="1">MV2-25</strain>
    </source>
</reference>
<reference evidence="1" key="1">
    <citation type="journal article" date="2005" name="Genome Res.">
        <title>Comparative genome sequencing of Drosophila pseudoobscura: chromosomal, gene, and cis-element evolution.</title>
        <authorList>
            <person name="Richards S."/>
            <person name="Liu Y."/>
            <person name="Bettencourt B.R."/>
            <person name="Hradecky P."/>
            <person name="Letovsky S."/>
            <person name="Nielsen R."/>
            <person name="Thornton K."/>
            <person name="Hubisz M.J."/>
            <person name="Chen R."/>
            <person name="Meisel R.P."/>
            <person name="Couronne O."/>
            <person name="Hua S."/>
            <person name="Smith M.A."/>
            <person name="Zhang P."/>
            <person name="Liu J."/>
            <person name="Bussemaker H.J."/>
            <person name="van Batenburg M.F."/>
            <person name="Howells S.L."/>
            <person name="Scherer S.E."/>
            <person name="Sodergren E."/>
            <person name="Matthews B.B."/>
            <person name="Crosby M.A."/>
            <person name="Schroeder A.J."/>
            <person name="Ortiz-Barrientos D."/>
            <person name="Rives C.M."/>
            <person name="Metzker M.L."/>
            <person name="Muzny D.M."/>
            <person name="Scott G."/>
            <person name="Steffen D."/>
            <person name="Wheeler D.A."/>
            <person name="Worley K.C."/>
            <person name="Havlak P."/>
            <person name="Durbin K.J."/>
            <person name="Egan A."/>
            <person name="Gill R."/>
            <person name="Hume J."/>
            <person name="Morgan M.B."/>
            <person name="Miner G."/>
            <person name="Hamilton C."/>
            <person name="Huang Y."/>
            <person name="Waldron L."/>
            <person name="Verduzco D."/>
            <person name="Clerc-Blankenburg K.P."/>
            <person name="Dubchak I."/>
            <person name="Noor M.A."/>
            <person name="Anderson W."/>
            <person name="White K.P."/>
            <person name="Clark A.G."/>
            <person name="Schaeffer S.W."/>
            <person name="Gelbart W."/>
            <person name="Weinstock G.M."/>
            <person name="Gibbs R.A."/>
        </authorList>
    </citation>
    <scope>NUCLEOTIDE SEQUENCE [LARGE SCALE GENOMIC DNA]</scope>
    <source>
        <strain evidence="1">MV2-25</strain>
    </source>
</reference>
<proteinExistence type="predicted"/>
<name>A0A0R3P3B3_DROPS</name>
<accession>A0A0R3P3B3</accession>
<sequence>MACIVGYDGVVGERLCSGRPRCICRWYFRRWDVVAVDPCLVCDGGKQQDLLASGGPTPGHPALT</sequence>
<dbReference type="Bgee" id="FBgn0271794">
    <property type="expression patterns" value="Expressed in male reproductive system and 1 other cell type or tissue"/>
</dbReference>
<evidence type="ECO:0000313" key="1">
    <source>
        <dbReference type="EMBL" id="KRT05779.1"/>
    </source>
</evidence>
<gene>
    <name evidence="1" type="primary">Dpse\GA31387</name>
    <name evidence="1" type="ORF">Dpse_GA31387</name>
</gene>
<reference evidence="1" key="4">
    <citation type="submission" date="2015-11" db="EMBL/GenBank/DDBJ databases">
        <authorList>
            <consortium name="FlyBase"/>
        </authorList>
    </citation>
    <scope>NUCLEOTIDE SEQUENCE</scope>
    <source>
        <strain evidence="1">MV2-25</strain>
    </source>
</reference>